<dbReference type="GO" id="GO:0043565">
    <property type="term" value="F:sequence-specific DNA binding"/>
    <property type="evidence" value="ECO:0007669"/>
    <property type="project" value="TreeGrafter"/>
</dbReference>
<reference evidence="3" key="1">
    <citation type="submission" date="2018-02" db="EMBL/GenBank/DDBJ databases">
        <authorList>
            <person name="Hausmann B."/>
        </authorList>
    </citation>
    <scope>NUCLEOTIDE SEQUENCE [LARGE SCALE GENOMIC DNA]</scope>
    <source>
        <strain evidence="3">Peat soil MAG SbA1</strain>
    </source>
</reference>
<dbReference type="InterPro" id="IPR036515">
    <property type="entry name" value="Transposase_17_sf"/>
</dbReference>
<sequence>MDSDRVFFATTITIQRRPIFRRETTARLLIDTLAHYRDGRKFLLHEFVVMPDHIHALLSPAEEISLERAVQFIKGGFSNRLKDRGSVWQPSFTNHRIRDWEDYEQHREYIRMNPVRARLAGRPEEYPYSSAAGALRMDPVPQGLKPCCFESALTRA</sequence>
<dbReference type="GO" id="GO:0006313">
    <property type="term" value="P:DNA transposition"/>
    <property type="evidence" value="ECO:0007669"/>
    <property type="project" value="InterPro"/>
</dbReference>
<evidence type="ECO:0000259" key="1">
    <source>
        <dbReference type="SMART" id="SM01321"/>
    </source>
</evidence>
<dbReference type="Pfam" id="PF01797">
    <property type="entry name" value="Y1_Tnp"/>
    <property type="match status" value="1"/>
</dbReference>
<dbReference type="SUPFAM" id="SSF143422">
    <property type="entry name" value="Transposase IS200-like"/>
    <property type="match status" value="1"/>
</dbReference>
<feature type="domain" description="Transposase IS200-like" evidence="1">
    <location>
        <begin position="2"/>
        <end position="113"/>
    </location>
</feature>
<dbReference type="NCBIfam" id="NF047646">
    <property type="entry name" value="REP_Tyr_transpos"/>
    <property type="match status" value="1"/>
</dbReference>
<evidence type="ECO:0000313" key="2">
    <source>
        <dbReference type="EMBL" id="SPF48734.1"/>
    </source>
</evidence>
<dbReference type="SMART" id="SM01321">
    <property type="entry name" value="Y1_Tnp"/>
    <property type="match status" value="1"/>
</dbReference>
<accession>A0A2U3L9X2</accession>
<proteinExistence type="predicted"/>
<evidence type="ECO:0000313" key="3">
    <source>
        <dbReference type="Proteomes" id="UP000238701"/>
    </source>
</evidence>
<dbReference type="PANTHER" id="PTHR36966">
    <property type="entry name" value="REP-ASSOCIATED TYROSINE TRANSPOSASE"/>
    <property type="match status" value="1"/>
</dbReference>
<dbReference type="Gene3D" id="3.30.70.1290">
    <property type="entry name" value="Transposase IS200-like"/>
    <property type="match status" value="1"/>
</dbReference>
<dbReference type="InterPro" id="IPR052715">
    <property type="entry name" value="RAYT_transposase"/>
</dbReference>
<dbReference type="PANTHER" id="PTHR36966:SF1">
    <property type="entry name" value="REP-ASSOCIATED TYROSINE TRANSPOSASE"/>
    <property type="match status" value="1"/>
</dbReference>
<organism evidence="2 3">
    <name type="scientific">Candidatus Sulfotelmatobacter kueseliae</name>
    <dbReference type="NCBI Taxonomy" id="2042962"/>
    <lineage>
        <taxon>Bacteria</taxon>
        <taxon>Pseudomonadati</taxon>
        <taxon>Acidobacteriota</taxon>
        <taxon>Terriglobia</taxon>
        <taxon>Terriglobales</taxon>
        <taxon>Candidatus Korobacteraceae</taxon>
        <taxon>Candidatus Sulfotelmatobacter</taxon>
    </lineage>
</organism>
<dbReference type="Proteomes" id="UP000238701">
    <property type="component" value="Unassembled WGS sequence"/>
</dbReference>
<gene>
    <name evidence="2" type="ORF">SBA1_880017</name>
</gene>
<name>A0A2U3L9X2_9BACT</name>
<dbReference type="EMBL" id="OMOD01000186">
    <property type="protein sequence ID" value="SPF48734.1"/>
    <property type="molecule type" value="Genomic_DNA"/>
</dbReference>
<protein>
    <submittedName>
        <fullName evidence="2">Transposase</fullName>
    </submittedName>
</protein>
<dbReference type="OrthoDB" id="129261at2"/>
<dbReference type="GO" id="GO:0004803">
    <property type="term" value="F:transposase activity"/>
    <property type="evidence" value="ECO:0007669"/>
    <property type="project" value="InterPro"/>
</dbReference>
<dbReference type="AlphaFoldDB" id="A0A2U3L9X2"/>
<dbReference type="InterPro" id="IPR002686">
    <property type="entry name" value="Transposase_17"/>
</dbReference>